<evidence type="ECO:0000256" key="6">
    <source>
        <dbReference type="ARBA" id="ARBA00023014"/>
    </source>
</evidence>
<keyword evidence="5" id="KW-0408">Iron</keyword>
<dbReference type="PANTHER" id="PTHR33693:SF1">
    <property type="entry name" value="TYPE-4 URACIL-DNA GLYCOSYLASE"/>
    <property type="match status" value="1"/>
</dbReference>
<evidence type="ECO:0000256" key="1">
    <source>
        <dbReference type="ARBA" id="ARBA00022485"/>
    </source>
</evidence>
<evidence type="ECO:0000256" key="2">
    <source>
        <dbReference type="ARBA" id="ARBA00022723"/>
    </source>
</evidence>
<proteinExistence type="predicted"/>
<comment type="caution">
    <text evidence="9">The sequence shown here is derived from an EMBL/GenBank/DDBJ whole genome shotgun (WGS) entry which is preliminary data.</text>
</comment>
<keyword evidence="10" id="KW-1185">Reference proteome</keyword>
<keyword evidence="3" id="KW-0227">DNA damage</keyword>
<dbReference type="SUPFAM" id="SSF52141">
    <property type="entry name" value="Uracil-DNA glycosylase-like"/>
    <property type="match status" value="1"/>
</dbReference>
<feature type="domain" description="Uracil-DNA glycosylase-like" evidence="8">
    <location>
        <begin position="82"/>
        <end position="228"/>
    </location>
</feature>
<dbReference type="CDD" id="cd10030">
    <property type="entry name" value="UDG-F4_TTUDGA_SPO1dp_like"/>
    <property type="match status" value="1"/>
</dbReference>
<dbReference type="Proteomes" id="UP000197290">
    <property type="component" value="Unassembled WGS sequence"/>
</dbReference>
<dbReference type="EMBL" id="NBBI01000002">
    <property type="protein sequence ID" value="OWK31514.1"/>
    <property type="molecule type" value="Genomic_DNA"/>
</dbReference>
<dbReference type="PANTHER" id="PTHR33693">
    <property type="entry name" value="TYPE-5 URACIL-DNA GLYCOSYLASE"/>
    <property type="match status" value="1"/>
</dbReference>
<dbReference type="GO" id="GO:0097506">
    <property type="term" value="F:deaminated base DNA N-glycosylase activity"/>
    <property type="evidence" value="ECO:0007669"/>
    <property type="project" value="UniProtKB-ARBA"/>
</dbReference>
<dbReference type="SMART" id="SM00986">
    <property type="entry name" value="UDG"/>
    <property type="match status" value="1"/>
</dbReference>
<dbReference type="GO" id="GO:0046872">
    <property type="term" value="F:metal ion binding"/>
    <property type="evidence" value="ECO:0007669"/>
    <property type="project" value="UniProtKB-KW"/>
</dbReference>
<dbReference type="GO" id="GO:0051539">
    <property type="term" value="F:4 iron, 4 sulfur cluster binding"/>
    <property type="evidence" value="ECO:0007669"/>
    <property type="project" value="UniProtKB-KW"/>
</dbReference>
<evidence type="ECO:0000256" key="4">
    <source>
        <dbReference type="ARBA" id="ARBA00022801"/>
    </source>
</evidence>
<gene>
    <name evidence="9" type="ORF">SPDO_15240</name>
</gene>
<evidence type="ECO:0000259" key="8">
    <source>
        <dbReference type="SMART" id="SM00986"/>
    </source>
</evidence>
<keyword evidence="6" id="KW-0411">Iron-sulfur</keyword>
<keyword evidence="1" id="KW-0004">4Fe-4S</keyword>
<keyword evidence="2" id="KW-0479">Metal-binding</keyword>
<dbReference type="AlphaFoldDB" id="A0A245ZP47"/>
<keyword evidence="7" id="KW-0234">DNA repair</keyword>
<keyword evidence="4" id="KW-0378">Hydrolase</keyword>
<dbReference type="SMART" id="SM00987">
    <property type="entry name" value="UreE_C"/>
    <property type="match status" value="1"/>
</dbReference>
<evidence type="ECO:0000256" key="3">
    <source>
        <dbReference type="ARBA" id="ARBA00022763"/>
    </source>
</evidence>
<reference evidence="9 10" key="1">
    <citation type="submission" date="2017-03" db="EMBL/GenBank/DDBJ databases">
        <title>Genome sequence of Sphingomonas dokdonensis DSM 21029.</title>
        <authorList>
            <person name="Poehlein A."/>
            <person name="Wuebbeler J.H."/>
            <person name="Steinbuechel A."/>
            <person name="Daniel R."/>
        </authorList>
    </citation>
    <scope>NUCLEOTIDE SEQUENCE [LARGE SCALE GENOMIC DNA]</scope>
    <source>
        <strain evidence="9 10">DSM 21029</strain>
    </source>
</reference>
<dbReference type="InterPro" id="IPR051536">
    <property type="entry name" value="UDG_Type-4/5"/>
</dbReference>
<sequence length="235" mass="24870">MEWWRDAGVDVLVGDEPFDWLAPEPADQVVALPPPSHAPAAAPAAPAPAIPGETLPGTMAELLAWRIGASAPEAGWNTALVPATGPADADLMILIDCPERDAADSLLGGAAGRLFDRMLAAIGRSRADVHLASLCAARPAAGRLPRDMEARLAEIARHHVGLAAPKRLLVMGDAASRAILSANVIEARGRLHPFNHKADTQSQVVASFHPRMLLERPVLKAEAWRDLQMLMGGSK</sequence>
<dbReference type="Gene3D" id="3.40.470.10">
    <property type="entry name" value="Uracil-DNA glycosylase-like domain"/>
    <property type="match status" value="1"/>
</dbReference>
<organism evidence="9 10">
    <name type="scientific">Sphingomonas dokdonensis</name>
    <dbReference type="NCBI Taxonomy" id="344880"/>
    <lineage>
        <taxon>Bacteria</taxon>
        <taxon>Pseudomonadati</taxon>
        <taxon>Pseudomonadota</taxon>
        <taxon>Alphaproteobacteria</taxon>
        <taxon>Sphingomonadales</taxon>
        <taxon>Sphingomonadaceae</taxon>
        <taxon>Sphingomonas</taxon>
    </lineage>
</organism>
<dbReference type="GO" id="GO:0006281">
    <property type="term" value="P:DNA repair"/>
    <property type="evidence" value="ECO:0007669"/>
    <property type="project" value="UniProtKB-KW"/>
</dbReference>
<dbReference type="Pfam" id="PF03167">
    <property type="entry name" value="UDG"/>
    <property type="match status" value="1"/>
</dbReference>
<dbReference type="InterPro" id="IPR005122">
    <property type="entry name" value="Uracil-DNA_glycosylase-like"/>
</dbReference>
<evidence type="ECO:0000313" key="9">
    <source>
        <dbReference type="EMBL" id="OWK31514.1"/>
    </source>
</evidence>
<evidence type="ECO:0000256" key="5">
    <source>
        <dbReference type="ARBA" id="ARBA00023004"/>
    </source>
</evidence>
<protein>
    <submittedName>
        <fullName evidence="9">Uracil DNA glycosylase superfamily protein</fullName>
    </submittedName>
</protein>
<evidence type="ECO:0000256" key="7">
    <source>
        <dbReference type="ARBA" id="ARBA00023204"/>
    </source>
</evidence>
<dbReference type="InterPro" id="IPR036895">
    <property type="entry name" value="Uracil-DNA_glycosylase-like_sf"/>
</dbReference>
<evidence type="ECO:0000313" key="10">
    <source>
        <dbReference type="Proteomes" id="UP000197290"/>
    </source>
</evidence>
<accession>A0A245ZP47</accession>
<name>A0A245ZP47_9SPHN</name>